<evidence type="ECO:0000256" key="1">
    <source>
        <dbReference type="ARBA" id="ARBA00001947"/>
    </source>
</evidence>
<dbReference type="Gene3D" id="3.60.15.10">
    <property type="entry name" value="Ribonuclease Z/Hydroxyacylglutathione hydrolase-like"/>
    <property type="match status" value="1"/>
</dbReference>
<organism evidence="6 7">
    <name type="scientific">Anaeroplasma bactoclasticum</name>
    <dbReference type="NCBI Taxonomy" id="2088"/>
    <lineage>
        <taxon>Bacteria</taxon>
        <taxon>Bacillati</taxon>
        <taxon>Mycoplasmatota</taxon>
        <taxon>Mollicutes</taxon>
        <taxon>Anaeroplasmatales</taxon>
        <taxon>Anaeroplasmataceae</taxon>
        <taxon>Anaeroplasma</taxon>
    </lineage>
</organism>
<dbReference type="CDD" id="cd06262">
    <property type="entry name" value="metallo-hydrolase-like_MBL-fold"/>
    <property type="match status" value="1"/>
</dbReference>
<evidence type="ECO:0000259" key="5">
    <source>
        <dbReference type="SMART" id="SM00849"/>
    </source>
</evidence>
<dbReference type="FunCoup" id="A0A397RRD6">
    <property type="interactions" value="259"/>
</dbReference>
<keyword evidence="4" id="KW-0862">Zinc</keyword>
<dbReference type="InterPro" id="IPR001279">
    <property type="entry name" value="Metallo-B-lactamas"/>
</dbReference>
<dbReference type="InParanoid" id="A0A397RRD6"/>
<protein>
    <submittedName>
        <fullName evidence="6">Glyoxylase-like metal-dependent hydrolase (Beta-lactamase superfamily II)</fullName>
    </submittedName>
</protein>
<dbReference type="InterPro" id="IPR051453">
    <property type="entry name" value="MBL_Glyoxalase_II"/>
</dbReference>
<sequence>MIEVITTGSFYTNSYIISNDNKECIIVDPGLDYKNASKYIKEKYKPVAIFITHAHMDHIDGIQYFLDLPVYIHRVEEDSLYDMENSLYPMLARITPYTKGSLNIHLVSDLDEINLIGYKFKVLHTPGHTKGSICFSFDKCLFSGDTLFQGSCGRCDFPTGSYSEMLKSLNRIINTYPGDTKVYPGHGNETTIEIEKKYNPYIQR</sequence>
<proteinExistence type="predicted"/>
<evidence type="ECO:0000256" key="2">
    <source>
        <dbReference type="ARBA" id="ARBA00022723"/>
    </source>
</evidence>
<keyword evidence="3 6" id="KW-0378">Hydrolase</keyword>
<comment type="cofactor">
    <cofactor evidence="1">
        <name>Zn(2+)</name>
        <dbReference type="ChEBI" id="CHEBI:29105"/>
    </cofactor>
</comment>
<dbReference type="PANTHER" id="PTHR46233:SF3">
    <property type="entry name" value="HYDROXYACYLGLUTATHIONE HYDROLASE GLOC"/>
    <property type="match status" value="1"/>
</dbReference>
<evidence type="ECO:0000313" key="7">
    <source>
        <dbReference type="Proteomes" id="UP000266506"/>
    </source>
</evidence>
<dbReference type="SMART" id="SM00849">
    <property type="entry name" value="Lactamase_B"/>
    <property type="match status" value="1"/>
</dbReference>
<gene>
    <name evidence="6" type="ORF">EI71_01208</name>
</gene>
<name>A0A397RRD6_9MOLU</name>
<dbReference type="AlphaFoldDB" id="A0A397RRD6"/>
<reference evidence="6 7" key="1">
    <citation type="submission" date="2018-08" db="EMBL/GenBank/DDBJ databases">
        <title>Genomic Encyclopedia of Archaeal and Bacterial Type Strains, Phase II (KMG-II): from individual species to whole genera.</title>
        <authorList>
            <person name="Goeker M."/>
        </authorList>
    </citation>
    <scope>NUCLEOTIDE SEQUENCE [LARGE SCALE GENOMIC DNA]</scope>
    <source>
        <strain evidence="6 7">ATCC 27112</strain>
    </source>
</reference>
<accession>A0A397RRD6</accession>
<feature type="domain" description="Metallo-beta-lactamase" evidence="5">
    <location>
        <begin position="11"/>
        <end position="186"/>
    </location>
</feature>
<dbReference type="PANTHER" id="PTHR46233">
    <property type="entry name" value="HYDROXYACYLGLUTATHIONE HYDROLASE GLOC"/>
    <property type="match status" value="1"/>
</dbReference>
<keyword evidence="2" id="KW-0479">Metal-binding</keyword>
<dbReference type="Pfam" id="PF00753">
    <property type="entry name" value="Lactamase_B"/>
    <property type="match status" value="1"/>
</dbReference>
<dbReference type="Proteomes" id="UP000266506">
    <property type="component" value="Unassembled WGS sequence"/>
</dbReference>
<evidence type="ECO:0000313" key="6">
    <source>
        <dbReference type="EMBL" id="RIA75722.1"/>
    </source>
</evidence>
<dbReference type="RefSeq" id="WP_162849817.1">
    <property type="nucleotide sequence ID" value="NZ_QXEV01000012.1"/>
</dbReference>
<dbReference type="GO" id="GO:0016787">
    <property type="term" value="F:hydrolase activity"/>
    <property type="evidence" value="ECO:0007669"/>
    <property type="project" value="UniProtKB-KW"/>
</dbReference>
<dbReference type="GO" id="GO:0046872">
    <property type="term" value="F:metal ion binding"/>
    <property type="evidence" value="ECO:0007669"/>
    <property type="project" value="UniProtKB-KW"/>
</dbReference>
<dbReference type="SUPFAM" id="SSF56281">
    <property type="entry name" value="Metallo-hydrolase/oxidoreductase"/>
    <property type="match status" value="1"/>
</dbReference>
<dbReference type="EMBL" id="QXEV01000012">
    <property type="protein sequence ID" value="RIA75722.1"/>
    <property type="molecule type" value="Genomic_DNA"/>
</dbReference>
<keyword evidence="7" id="KW-1185">Reference proteome</keyword>
<evidence type="ECO:0000256" key="3">
    <source>
        <dbReference type="ARBA" id="ARBA00022801"/>
    </source>
</evidence>
<dbReference type="InterPro" id="IPR036866">
    <property type="entry name" value="RibonucZ/Hydroxyglut_hydro"/>
</dbReference>
<evidence type="ECO:0000256" key="4">
    <source>
        <dbReference type="ARBA" id="ARBA00022833"/>
    </source>
</evidence>
<comment type="caution">
    <text evidence="6">The sequence shown here is derived from an EMBL/GenBank/DDBJ whole genome shotgun (WGS) entry which is preliminary data.</text>
</comment>